<dbReference type="GO" id="GO:0005975">
    <property type="term" value="P:carbohydrate metabolic process"/>
    <property type="evidence" value="ECO:0007669"/>
    <property type="project" value="InterPro"/>
</dbReference>
<dbReference type="PANTHER" id="PTHR10357">
    <property type="entry name" value="ALPHA-AMYLASE FAMILY MEMBER"/>
    <property type="match status" value="1"/>
</dbReference>
<dbReference type="InterPro" id="IPR006047">
    <property type="entry name" value="GH13_cat_dom"/>
</dbReference>
<keyword evidence="4" id="KW-1185">Reference proteome</keyword>
<evidence type="ECO:0000313" key="4">
    <source>
        <dbReference type="Proteomes" id="UP001378592"/>
    </source>
</evidence>
<comment type="caution">
    <text evidence="3">The sequence shown here is derived from an EMBL/GenBank/DDBJ whole genome shotgun (WGS) entry which is preliminary data.</text>
</comment>
<dbReference type="AlphaFoldDB" id="A0AAN9V698"/>
<dbReference type="SUPFAM" id="SSF51445">
    <property type="entry name" value="(Trans)glycosidases"/>
    <property type="match status" value="1"/>
</dbReference>
<dbReference type="Proteomes" id="UP001378592">
    <property type="component" value="Unassembled WGS sequence"/>
</dbReference>
<dbReference type="Pfam" id="PF00128">
    <property type="entry name" value="Alpha-amylase"/>
    <property type="match status" value="1"/>
</dbReference>
<organism evidence="3 4">
    <name type="scientific">Gryllus longicercus</name>
    <dbReference type="NCBI Taxonomy" id="2509291"/>
    <lineage>
        <taxon>Eukaryota</taxon>
        <taxon>Metazoa</taxon>
        <taxon>Ecdysozoa</taxon>
        <taxon>Arthropoda</taxon>
        <taxon>Hexapoda</taxon>
        <taxon>Insecta</taxon>
        <taxon>Pterygota</taxon>
        <taxon>Neoptera</taxon>
        <taxon>Polyneoptera</taxon>
        <taxon>Orthoptera</taxon>
        <taxon>Ensifera</taxon>
        <taxon>Gryllidea</taxon>
        <taxon>Grylloidea</taxon>
        <taxon>Gryllidae</taxon>
        <taxon>Gryllinae</taxon>
        <taxon>Gryllus</taxon>
    </lineage>
</organism>
<evidence type="ECO:0000256" key="1">
    <source>
        <dbReference type="SAM" id="MobiDB-lite"/>
    </source>
</evidence>
<dbReference type="SMART" id="SM00642">
    <property type="entry name" value="Aamy"/>
    <property type="match status" value="1"/>
</dbReference>
<dbReference type="PANTHER" id="PTHR10357:SF225">
    <property type="entry name" value="MALTASE 1-LIKE PROTEIN"/>
    <property type="match status" value="1"/>
</dbReference>
<accession>A0AAN9V698</accession>
<evidence type="ECO:0000259" key="2">
    <source>
        <dbReference type="SMART" id="SM00642"/>
    </source>
</evidence>
<name>A0AAN9V698_9ORTH</name>
<dbReference type="EMBL" id="JAZDUA010000612">
    <property type="protein sequence ID" value="KAK7790575.1"/>
    <property type="molecule type" value="Genomic_DNA"/>
</dbReference>
<feature type="compositionally biased region" description="Basic and acidic residues" evidence="1">
    <location>
        <begin position="358"/>
        <end position="372"/>
    </location>
</feature>
<reference evidence="3 4" key="1">
    <citation type="submission" date="2024-03" db="EMBL/GenBank/DDBJ databases">
        <title>The genome assembly and annotation of the cricket Gryllus longicercus Weissman &amp; Gray.</title>
        <authorList>
            <person name="Szrajer S."/>
            <person name="Gray D."/>
            <person name="Ylla G."/>
        </authorList>
    </citation>
    <scope>NUCLEOTIDE SEQUENCE [LARGE SCALE GENOMIC DNA]</scope>
    <source>
        <strain evidence="3">DAG 2021-001</strain>
        <tissue evidence="3">Whole body minus gut</tissue>
    </source>
</reference>
<protein>
    <recommendedName>
        <fullName evidence="2">Glycosyl hydrolase family 13 catalytic domain-containing protein</fullName>
    </recommendedName>
</protein>
<feature type="domain" description="Glycosyl hydrolase family 13 catalytic" evidence="2">
    <location>
        <begin position="244"/>
        <end position="616"/>
    </location>
</feature>
<evidence type="ECO:0000313" key="3">
    <source>
        <dbReference type="EMBL" id="KAK7790575.1"/>
    </source>
</evidence>
<proteinExistence type="predicted"/>
<gene>
    <name evidence="3" type="ORF">R5R35_002029</name>
</gene>
<feature type="region of interest" description="Disordered" evidence="1">
    <location>
        <begin position="358"/>
        <end position="391"/>
    </location>
</feature>
<dbReference type="InterPro" id="IPR017853">
    <property type="entry name" value="GH"/>
</dbReference>
<dbReference type="Gene3D" id="3.20.20.80">
    <property type="entry name" value="Glycosidases"/>
    <property type="match status" value="1"/>
</dbReference>
<sequence>MNLAAEAGLLNGGLPEVCYPPSVVGLTVETNGIAKSQSPVTEFIADEEAASVCPLLSPSPPTDFEHPLALPSVMGYDHQISPSSTDPELSALPTVNGNAITNLDVDRHSTGGAPEGFNPTSSVQSMIESSSSSGSSVLHESAACAQLLSNHHYQHLTKASDGDPFTLQENGGKPVLTGIQLAVRKSTDDHCFLDWNWPLIRKISFWTIISLLMACMCVVVGMVAQLPSRCDPPHAWWQGTLFYEIFPASFQDKNSDGIGDLIGLSSRANYLEALGVKAVRLNSIFASDDYPDHFDHVKNLMKVDHHLGTIKDFQKMVGILHDRNISVILDLPLKLFKEQLGNEELVISLPRRDNRVLNDEDFKENPENKDKLNTYPTLASDPVTESPYREERVPPNMISEALQFWLNMEVDGFYLKDLEHITFHSSFAPYVREWRKIIDNYSQGMQSQKILMCNINVLNSLNVEDDVEKINVVLNHMDLVDVHLDLYGNGTEGIKRSVNNLLKGLLYEKPGYPWIHWNVGSVETHRLAAVSGSAEGNLAAVLFNMMLPGTPSIFYGDEIGLQDYFVPDGEHREIHHPSQLAPMHWNSNEHGFGFTSTGIFPWINPSQSLGSVVGSRKEIIRNVAMFRESSPSIYMNGIVKEGMKTPNCEIRVLDSDIVVIQRWYPRRHSYVMVTNLGGHTRTRDLSSWLYGGEIVVDQRSRTGQYVKFDSLTLNAQESLIVKLDK</sequence>